<feature type="transmembrane region" description="Helical" evidence="1">
    <location>
        <begin position="20"/>
        <end position="41"/>
    </location>
</feature>
<dbReference type="EMBL" id="JAVDQI010000010">
    <property type="protein sequence ID" value="MDR6223621.1"/>
    <property type="molecule type" value="Genomic_DNA"/>
</dbReference>
<name>A0AA90U0J1_9EURY</name>
<keyword evidence="1" id="KW-0812">Transmembrane</keyword>
<organism evidence="2 3">
    <name type="scientific">Methanococcoides alaskense</name>
    <dbReference type="NCBI Taxonomy" id="325778"/>
    <lineage>
        <taxon>Archaea</taxon>
        <taxon>Methanobacteriati</taxon>
        <taxon>Methanobacteriota</taxon>
        <taxon>Stenosarchaea group</taxon>
        <taxon>Methanomicrobia</taxon>
        <taxon>Methanosarcinales</taxon>
        <taxon>Methanosarcinaceae</taxon>
        <taxon>Methanococcoides</taxon>
    </lineage>
</organism>
<reference evidence="2 3" key="1">
    <citation type="submission" date="2023-07" db="EMBL/GenBank/DDBJ databases">
        <title>Genomic Encyclopedia of Type Strains, Phase IV (KMG-IV): sequencing the most valuable type-strain genomes for metagenomic binning, comparative biology and taxonomic classification.</title>
        <authorList>
            <person name="Goeker M."/>
        </authorList>
    </citation>
    <scope>NUCLEOTIDE SEQUENCE [LARGE SCALE GENOMIC DNA]</scope>
    <source>
        <strain evidence="2 3">DSM 17273</strain>
    </source>
</reference>
<keyword evidence="1" id="KW-0472">Membrane</keyword>
<gene>
    <name evidence="2" type="ORF">J2750_002094</name>
</gene>
<accession>A0AA90U0J1</accession>
<keyword evidence="3" id="KW-1185">Reference proteome</keyword>
<comment type="caution">
    <text evidence="2">The sequence shown here is derived from an EMBL/GenBank/DDBJ whole genome shotgun (WGS) entry which is preliminary data.</text>
</comment>
<dbReference type="Proteomes" id="UP001185015">
    <property type="component" value="Unassembled WGS sequence"/>
</dbReference>
<protein>
    <submittedName>
        <fullName evidence="2">Uncharacterized protein</fullName>
    </submittedName>
</protein>
<evidence type="ECO:0000256" key="1">
    <source>
        <dbReference type="SAM" id="Phobius"/>
    </source>
</evidence>
<keyword evidence="1" id="KW-1133">Transmembrane helix</keyword>
<evidence type="ECO:0000313" key="2">
    <source>
        <dbReference type="EMBL" id="MDR6223621.1"/>
    </source>
</evidence>
<evidence type="ECO:0000313" key="3">
    <source>
        <dbReference type="Proteomes" id="UP001185015"/>
    </source>
</evidence>
<proteinExistence type="predicted"/>
<dbReference type="RefSeq" id="WP_270095391.1">
    <property type="nucleotide sequence ID" value="NZ_JAQFFK010000001.1"/>
</dbReference>
<dbReference type="AlphaFoldDB" id="A0AA90U0J1"/>
<sequence>MQPKKRTFTKDERADDSLPLRFTITAILVLLIMGLAITAIADLKEKANEDIALIEIGKLISNSEQIYFRGAGSTIYIDIEIPDDVTMHMGTLADNTLWPSNANNYYIQTGSRYKTYRSKALFSNFAMDGPYTINSGPHTLKLETQKDTRTSKIFVKISET</sequence>